<protein>
    <submittedName>
        <fullName evidence="1">Uncharacterized protein</fullName>
    </submittedName>
</protein>
<organism evidence="1 2">
    <name type="scientific">Biomaibacter acetigenes</name>
    <dbReference type="NCBI Taxonomy" id="2316383"/>
    <lineage>
        <taxon>Bacteria</taxon>
        <taxon>Bacillati</taxon>
        <taxon>Bacillota</taxon>
        <taxon>Clostridia</taxon>
        <taxon>Thermosediminibacterales</taxon>
        <taxon>Tepidanaerobacteraceae</taxon>
        <taxon>Biomaibacter</taxon>
    </lineage>
</organism>
<accession>A0A3G2R7V3</accession>
<evidence type="ECO:0000313" key="1">
    <source>
        <dbReference type="EMBL" id="AYO31614.1"/>
    </source>
</evidence>
<dbReference type="AlphaFoldDB" id="A0A3G2R7V3"/>
<name>A0A3G2R7V3_9FIRM</name>
<dbReference type="RefSeq" id="WP_122015376.1">
    <property type="nucleotide sequence ID" value="NZ_CP033169.1"/>
</dbReference>
<gene>
    <name evidence="1" type="ORF">D2962_14285</name>
</gene>
<sequence>MSPYISEICKYDLEEARIASWYITGIKREALKIAKKQQCLKKREMLILNKPICDKEGDSIEMIDTIADVNNIVSEIEEKINIEQVLLHLTFILELRPVPLPPQCLL</sequence>
<reference evidence="1 2" key="1">
    <citation type="submission" date="2018-10" db="EMBL/GenBank/DDBJ databases">
        <authorList>
            <person name="Zhang X."/>
        </authorList>
    </citation>
    <scope>NUCLEOTIDE SEQUENCE [LARGE SCALE GENOMIC DNA]</scope>
    <source>
        <strain evidence="1 2">SK-G1</strain>
    </source>
</reference>
<keyword evidence="2" id="KW-1185">Reference proteome</keyword>
<proteinExistence type="predicted"/>
<dbReference type="KEGG" id="bacg:D2962_14285"/>
<dbReference type="Proteomes" id="UP000280960">
    <property type="component" value="Chromosome"/>
</dbReference>
<evidence type="ECO:0000313" key="2">
    <source>
        <dbReference type="Proteomes" id="UP000280960"/>
    </source>
</evidence>
<dbReference type="EMBL" id="CP033169">
    <property type="protein sequence ID" value="AYO31614.1"/>
    <property type="molecule type" value="Genomic_DNA"/>
</dbReference>